<sequence length="304" mass="32815">MSGLAPVTSRVQGFRYTPYPELTRPYKKRIRNYSLRITTMAFNGYVIVFFLCFQFQNVLLDVQVSHLPPRFFGVGGTKGIYSEEAGAQSGPSLKEILASASLPTSTEEVKEMTESLGSAGAGMLSEHRPLTRTIAIKGPSEQTGPYGETTDLPESSEYGKPSGHRPLARTIAIKAPSEQTGPYGETTDLPESSEYGKPSGHRPLARTIAIKAPSEQTGPYGETTDLPESSEYGKPSGHRPLARTIAIKAPSEQTGPYGETTDLPESSEYGKPSGHRPLARTYPIYSGASPSETQERMTMTAMGG</sequence>
<gene>
    <name evidence="3" type="ORF">RF11_00456</name>
</gene>
<dbReference type="EMBL" id="JWZT01003307">
    <property type="protein sequence ID" value="KII67101.1"/>
    <property type="molecule type" value="Genomic_DNA"/>
</dbReference>
<feature type="region of interest" description="Disordered" evidence="1">
    <location>
        <begin position="176"/>
        <end position="201"/>
    </location>
</feature>
<organism evidence="3 4">
    <name type="scientific">Thelohanellus kitauei</name>
    <name type="common">Myxosporean</name>
    <dbReference type="NCBI Taxonomy" id="669202"/>
    <lineage>
        <taxon>Eukaryota</taxon>
        <taxon>Metazoa</taxon>
        <taxon>Cnidaria</taxon>
        <taxon>Myxozoa</taxon>
        <taxon>Myxosporea</taxon>
        <taxon>Bivalvulida</taxon>
        <taxon>Platysporina</taxon>
        <taxon>Myxobolidae</taxon>
        <taxon>Thelohanellus</taxon>
    </lineage>
</organism>
<reference evidence="3 4" key="1">
    <citation type="journal article" date="2014" name="Genome Biol. Evol.">
        <title>The genome of the myxosporean Thelohanellus kitauei shows adaptations to nutrient acquisition within its fish host.</title>
        <authorList>
            <person name="Yang Y."/>
            <person name="Xiong J."/>
            <person name="Zhou Z."/>
            <person name="Huo F."/>
            <person name="Miao W."/>
            <person name="Ran C."/>
            <person name="Liu Y."/>
            <person name="Zhang J."/>
            <person name="Feng J."/>
            <person name="Wang M."/>
            <person name="Wang M."/>
            <person name="Wang L."/>
            <person name="Yao B."/>
        </authorList>
    </citation>
    <scope>NUCLEOTIDE SEQUENCE [LARGE SCALE GENOMIC DNA]</scope>
    <source>
        <strain evidence="3">Wuqing</strain>
    </source>
</reference>
<feature type="region of interest" description="Disordered" evidence="1">
    <location>
        <begin position="137"/>
        <end position="164"/>
    </location>
</feature>
<protein>
    <submittedName>
        <fullName evidence="3">Uncharacterized protein</fullName>
    </submittedName>
</protein>
<evidence type="ECO:0000256" key="1">
    <source>
        <dbReference type="SAM" id="MobiDB-lite"/>
    </source>
</evidence>
<evidence type="ECO:0000256" key="2">
    <source>
        <dbReference type="SAM" id="Phobius"/>
    </source>
</evidence>
<keyword evidence="2" id="KW-1133">Transmembrane helix</keyword>
<keyword evidence="2" id="KW-0472">Membrane</keyword>
<evidence type="ECO:0000313" key="3">
    <source>
        <dbReference type="EMBL" id="KII67101.1"/>
    </source>
</evidence>
<dbReference type="Proteomes" id="UP000031668">
    <property type="component" value="Unassembled WGS sequence"/>
</dbReference>
<keyword evidence="4" id="KW-1185">Reference proteome</keyword>
<feature type="region of interest" description="Disordered" evidence="1">
    <location>
        <begin position="214"/>
        <end position="304"/>
    </location>
</feature>
<dbReference type="AlphaFoldDB" id="A0A0C2MJ27"/>
<evidence type="ECO:0000313" key="4">
    <source>
        <dbReference type="Proteomes" id="UP000031668"/>
    </source>
</evidence>
<accession>A0A0C2MJ27</accession>
<feature type="transmembrane region" description="Helical" evidence="2">
    <location>
        <begin position="33"/>
        <end position="56"/>
    </location>
</feature>
<proteinExistence type="predicted"/>
<keyword evidence="2" id="KW-0812">Transmembrane</keyword>
<comment type="caution">
    <text evidence="3">The sequence shown here is derived from an EMBL/GenBank/DDBJ whole genome shotgun (WGS) entry which is preliminary data.</text>
</comment>
<name>A0A0C2MJ27_THEKT</name>